<reference evidence="1" key="2">
    <citation type="submission" date="2021-09" db="EMBL/GenBank/DDBJ databases">
        <authorList>
            <person name="Gilroy R."/>
        </authorList>
    </citation>
    <scope>NUCLEOTIDE SEQUENCE</scope>
    <source>
        <strain evidence="1">ChiGjej2B2-19336</strain>
    </source>
</reference>
<sequence>MLTDSQIIRLLDIANAGCHKGMVLEARTIYEGVLAVRPGHVPALVGQALSHTVIGEYEQAVQILRSQVLSEHPDDPDGRAMLGLSLCLADKKDEAKEILQNLAEENVHSSPLAKSLLEQMEG</sequence>
<evidence type="ECO:0000313" key="2">
    <source>
        <dbReference type="Proteomes" id="UP000698963"/>
    </source>
</evidence>
<dbReference type="SUPFAM" id="SSF48452">
    <property type="entry name" value="TPR-like"/>
    <property type="match status" value="1"/>
</dbReference>
<dbReference type="AlphaFoldDB" id="A0A921AY09"/>
<dbReference type="EMBL" id="DYZA01000227">
    <property type="protein sequence ID" value="HJD98154.1"/>
    <property type="molecule type" value="Genomic_DNA"/>
</dbReference>
<dbReference type="Gene3D" id="1.25.40.10">
    <property type="entry name" value="Tetratricopeptide repeat domain"/>
    <property type="match status" value="1"/>
</dbReference>
<protein>
    <submittedName>
        <fullName evidence="1">Tetratricopeptide repeat protein</fullName>
    </submittedName>
</protein>
<dbReference type="RefSeq" id="WP_304123656.1">
    <property type="nucleotide sequence ID" value="NZ_DYZA01000227.1"/>
</dbReference>
<proteinExistence type="predicted"/>
<dbReference type="InterPro" id="IPR011990">
    <property type="entry name" value="TPR-like_helical_dom_sf"/>
</dbReference>
<evidence type="ECO:0000313" key="1">
    <source>
        <dbReference type="EMBL" id="HJD98154.1"/>
    </source>
</evidence>
<gene>
    <name evidence="1" type="ORF">K8W16_10980</name>
</gene>
<accession>A0A921AY09</accession>
<reference evidence="1" key="1">
    <citation type="journal article" date="2021" name="PeerJ">
        <title>Extensive microbial diversity within the chicken gut microbiome revealed by metagenomics and culture.</title>
        <authorList>
            <person name="Gilroy R."/>
            <person name="Ravi A."/>
            <person name="Getino M."/>
            <person name="Pursley I."/>
            <person name="Horton D.L."/>
            <person name="Alikhan N.F."/>
            <person name="Baker D."/>
            <person name="Gharbi K."/>
            <person name="Hall N."/>
            <person name="Watson M."/>
            <person name="Adriaenssens E.M."/>
            <person name="Foster-Nyarko E."/>
            <person name="Jarju S."/>
            <person name="Secka A."/>
            <person name="Antonio M."/>
            <person name="Oren A."/>
            <person name="Chaudhuri R.R."/>
            <person name="La Ragione R."/>
            <person name="Hildebrand F."/>
            <person name="Pallen M.J."/>
        </authorList>
    </citation>
    <scope>NUCLEOTIDE SEQUENCE</scope>
    <source>
        <strain evidence="1">ChiGjej2B2-19336</strain>
    </source>
</reference>
<name>A0A921AY09_9BACT</name>
<dbReference type="Proteomes" id="UP000698963">
    <property type="component" value="Unassembled WGS sequence"/>
</dbReference>
<comment type="caution">
    <text evidence="1">The sequence shown here is derived from an EMBL/GenBank/DDBJ whole genome shotgun (WGS) entry which is preliminary data.</text>
</comment>
<organism evidence="1 2">
    <name type="scientific">Mailhella massiliensis</name>
    <dbReference type="NCBI Taxonomy" id="1903261"/>
    <lineage>
        <taxon>Bacteria</taxon>
        <taxon>Pseudomonadati</taxon>
        <taxon>Thermodesulfobacteriota</taxon>
        <taxon>Desulfovibrionia</taxon>
        <taxon>Desulfovibrionales</taxon>
        <taxon>Desulfovibrionaceae</taxon>
        <taxon>Mailhella</taxon>
    </lineage>
</organism>
<dbReference type="Pfam" id="PF14559">
    <property type="entry name" value="TPR_19"/>
    <property type="match status" value="1"/>
</dbReference>